<dbReference type="InterPro" id="IPR050173">
    <property type="entry name" value="ABC_transporter_C-like"/>
</dbReference>
<keyword evidence="6" id="KW-0067">ATP-binding</keyword>
<dbReference type="PANTHER" id="PTHR24223">
    <property type="entry name" value="ATP-BINDING CASSETTE SUB-FAMILY C"/>
    <property type="match status" value="1"/>
</dbReference>
<dbReference type="InterPro" id="IPR003439">
    <property type="entry name" value="ABC_transporter-like_ATP-bd"/>
</dbReference>
<organism evidence="13 14">
    <name type="scientific">Paragonimus skrjabini miyazakii</name>
    <dbReference type="NCBI Taxonomy" id="59628"/>
    <lineage>
        <taxon>Eukaryota</taxon>
        <taxon>Metazoa</taxon>
        <taxon>Spiralia</taxon>
        <taxon>Lophotrochozoa</taxon>
        <taxon>Platyhelminthes</taxon>
        <taxon>Trematoda</taxon>
        <taxon>Digenea</taxon>
        <taxon>Plagiorchiida</taxon>
        <taxon>Troglotremata</taxon>
        <taxon>Troglotrematidae</taxon>
        <taxon>Paragonimus</taxon>
    </lineage>
</organism>
<comment type="subcellular location">
    <subcellularLocation>
        <location evidence="1">Membrane</location>
        <topology evidence="1">Multi-pass membrane protein</topology>
    </subcellularLocation>
</comment>
<evidence type="ECO:0000313" key="13">
    <source>
        <dbReference type="EMBL" id="KAF7259936.1"/>
    </source>
</evidence>
<keyword evidence="7 10" id="KW-1133">Transmembrane helix</keyword>
<evidence type="ECO:0000256" key="2">
    <source>
        <dbReference type="ARBA" id="ARBA00022448"/>
    </source>
</evidence>
<feature type="transmembrane region" description="Helical" evidence="10">
    <location>
        <begin position="530"/>
        <end position="552"/>
    </location>
</feature>
<dbReference type="FunFam" id="1.20.1560.10:FF:000006">
    <property type="entry name" value="ATP-binding cassette, sub-family C (CFTR/MRP), member 9"/>
    <property type="match status" value="1"/>
</dbReference>
<keyword evidence="3 10" id="KW-0812">Transmembrane</keyword>
<feature type="region of interest" description="Disordered" evidence="9">
    <location>
        <begin position="304"/>
        <end position="324"/>
    </location>
</feature>
<feature type="transmembrane region" description="Helical" evidence="10">
    <location>
        <begin position="1097"/>
        <end position="1118"/>
    </location>
</feature>
<dbReference type="GO" id="GO:0005524">
    <property type="term" value="F:ATP binding"/>
    <property type="evidence" value="ECO:0007669"/>
    <property type="project" value="UniProtKB-KW"/>
</dbReference>
<feature type="compositionally biased region" description="Polar residues" evidence="9">
    <location>
        <begin position="1477"/>
        <end position="1486"/>
    </location>
</feature>
<feature type="transmembrane region" description="Helical" evidence="10">
    <location>
        <begin position="187"/>
        <end position="207"/>
    </location>
</feature>
<evidence type="ECO:0000256" key="5">
    <source>
        <dbReference type="ARBA" id="ARBA00022741"/>
    </source>
</evidence>
<dbReference type="SUPFAM" id="SSF52540">
    <property type="entry name" value="P-loop containing nucleoside triphosphate hydrolases"/>
    <property type="match status" value="2"/>
</dbReference>
<dbReference type="PROSITE" id="PS00211">
    <property type="entry name" value="ABC_TRANSPORTER_1"/>
    <property type="match status" value="2"/>
</dbReference>
<evidence type="ECO:0000256" key="10">
    <source>
        <dbReference type="SAM" id="Phobius"/>
    </source>
</evidence>
<dbReference type="Proteomes" id="UP000822476">
    <property type="component" value="Unassembled WGS sequence"/>
</dbReference>
<feature type="transmembrane region" description="Helical" evidence="10">
    <location>
        <begin position="31"/>
        <end position="53"/>
    </location>
</feature>
<feature type="transmembrane region" description="Helical" evidence="10">
    <location>
        <begin position="607"/>
        <end position="633"/>
    </location>
</feature>
<dbReference type="PANTHER" id="PTHR24223:SF415">
    <property type="entry name" value="FI20190P1"/>
    <property type="match status" value="1"/>
</dbReference>
<dbReference type="InterPro" id="IPR011527">
    <property type="entry name" value="ABC1_TM_dom"/>
</dbReference>
<feature type="transmembrane region" description="Helical" evidence="10">
    <location>
        <begin position="1360"/>
        <end position="1378"/>
    </location>
</feature>
<feature type="transmembrane region" description="Helical" evidence="10">
    <location>
        <begin position="503"/>
        <end position="524"/>
    </location>
</feature>
<dbReference type="InterPro" id="IPR003593">
    <property type="entry name" value="AAA+_ATPase"/>
</dbReference>
<dbReference type="Gene3D" id="3.40.50.300">
    <property type="entry name" value="P-loop containing nucleotide triphosphate hydrolases"/>
    <property type="match status" value="2"/>
</dbReference>
<feature type="region of interest" description="Disordered" evidence="9">
    <location>
        <begin position="1477"/>
        <end position="1497"/>
    </location>
</feature>
<dbReference type="Pfam" id="PF00005">
    <property type="entry name" value="ABC_tran"/>
    <property type="match status" value="2"/>
</dbReference>
<keyword evidence="14" id="KW-1185">Reference proteome</keyword>
<keyword evidence="5" id="KW-0547">Nucleotide-binding</keyword>
<gene>
    <name evidence="13" type="ORF">EG68_02798</name>
</gene>
<dbReference type="FunFam" id="3.40.50.300:FF:000163">
    <property type="entry name" value="Multidrug resistance-associated protein member 4"/>
    <property type="match status" value="1"/>
</dbReference>
<feature type="domain" description="ABC transmembrane type-1" evidence="12">
    <location>
        <begin position="395"/>
        <end position="689"/>
    </location>
</feature>
<keyword evidence="4" id="KW-0677">Repeat</keyword>
<dbReference type="OrthoDB" id="6500128at2759"/>
<reference evidence="13" key="1">
    <citation type="submission" date="2019-07" db="EMBL/GenBank/DDBJ databases">
        <title>Annotation for the trematode Paragonimus miyazaki's.</title>
        <authorList>
            <person name="Choi Y.-J."/>
        </authorList>
    </citation>
    <scope>NUCLEOTIDE SEQUENCE</scope>
    <source>
        <strain evidence="13">Japan</strain>
    </source>
</reference>
<dbReference type="FunFam" id="1.20.1560.10:FF:000013">
    <property type="entry name" value="ABC transporter C family member 2"/>
    <property type="match status" value="1"/>
</dbReference>
<dbReference type="SMART" id="SM00382">
    <property type="entry name" value="AAA"/>
    <property type="match status" value="2"/>
</dbReference>
<comment type="caution">
    <text evidence="13">The sequence shown here is derived from an EMBL/GenBank/DDBJ whole genome shotgun (WGS) entry which is preliminary data.</text>
</comment>
<name>A0A8S9Z337_9TREM</name>
<dbReference type="GO" id="GO:0140359">
    <property type="term" value="F:ABC-type transporter activity"/>
    <property type="evidence" value="ECO:0007669"/>
    <property type="project" value="InterPro"/>
</dbReference>
<proteinExistence type="predicted"/>
<dbReference type="InterPro" id="IPR036640">
    <property type="entry name" value="ABC1_TM_sf"/>
</dbReference>
<sequence length="1744" mass="194432">MGYRTLTVDFCHDGFLNFTKLERNVLRPSSCFQFTLLAVPAVYMLFIISFSVYMRKRRPVPVVRIPFSHMQSLHLFLVLCNLITSAILICCVALSDIHSKKAHLDVVRYLSMFVNFLSLVSFALLSERLRRLHQPRSQLLFTYLLLLFLSTLPRLYGLFVSSANRQPPDAAYTVTSISKIVGILERIQLYTVAVNACTTFALILTQFFSPYKRENSLISDKNACPVLWASVPSLWMFTWLTSLIWKAYRGRVNSSDDVFSVSPENEVERNFLQFHLSWQLFKSRIKRAPTSDVSIDCNNGTGDRIPLLGESTNSLPDQSETGSSIRRDSALAIPTVAFRDGSSARLKPRLSSTNTSDACIVASASKRINGTKEQAWLLFRALFAAFGTRLIGAWLLLFISTLLDYASPVLLGFLLRFLASPSAPDWEGHLIAVVMFAFGLVTTICGQQGFHRALTLGVSVRSALTSAIYRKSMRLSAEARSWYTSGELVNVLSVDVNRIMESFIFSFLVWRALLQFVVSFVLLWNQLGLATLAGIGCLILMLPLNLFCMWLAQKFETSEMQWKDKRLKCLSEIFAAIKVIKMYAWERAFEKQTTDIRKQELGRLARISACWCISEIIWTLAPYLILLVTFVTFTWEHLVHIDGKIPSTNTTVWVPELLNPERIFVSVNLFNMMRTPLILLPWSLSATIMAYVSVKRIATLLLSGELDDYVIKSLEDSTDAIQFKDASFSWTTNGPLVLQNINLTVKQGSLVAVLGAVGSGKSSLLSACLGDLNQRGGSVSLQGTTAYVPQTAWIQQQTVRANICLGESSDQLPDPTSDELKWAWYQTVLSACALQPDLNRLPAADLTEIGERGVNLSGGQRQRISLARAVYQNADVYLLDDPFSAVDSHVAQHLFDGDIVDNTQGHFAEYLRILEEQLSRTKGANKRSVSKHNNKDLPVRGIGSLCETSERISSQQHSNELQPIRRSSAIPTFNQTGNLLPIRDPVRSPPRVNGITRRVSVGLMESELLSSTEKEVANSQDDREATRCTRRRKNREISKERETASIEVPSGTRNFQTSTAVDSGATTSGTEQEFGRFLEDEEVNQGHISWSAYANYIVARGLSLTVISILFYALFLGAQTFGNYWLQWFADDHELIENERLLHNESVAHNDSFRLYLIGQITERTFYYMSGYAFLGLGLMFVLLVSEITRYISAIKASKAMHQTLLSRILRAPMAFFERTPSGRLLNRFSNDIDNLDHSIPESFMDVIACFGDTALSLLIVIIALRPIGIGLAIVGPLSLICVGLQMLYLPCSRQARRLDAVTRSPLLSNFAETAASSLGSSMVRAYDRTSTFTAIADRLVDGNAAHTFVYYSSNRWLDVHLNIFCRLTLLVTIIALITGRAQMSPGLAGLIITYVLETGDNFAWFVKQLAQLETSAVSLERLREYSCVDQEASWENGPDSPPPADWPAPCCEILFNKTTVTYPSYNAFASQQMTGEDSEAFTSDSDASEHPRSPLTPLNAVQSIDLHLGGSPSKRRIGVVGRTGAGKSTLATCLFRIVEPVILEEDREQLESDRANQGPVIVDGVDICRIGLHELRSRFSILPQEPVLFSGSLRFNLDPFGRKSDNEIWSALEAAHLSNWVTSDGITLDYECGEGGCNLSAGQKQLVCLARIYLSSGGRVRLLVLDEATSAMDPMTDQLVMRTVVGDQFKDATVIIIAHRLNTVLDTDMIVVMDHGYVVETGHPRDLLNNPFSRFANMHRAAE</sequence>
<keyword evidence="2" id="KW-0813">Transport</keyword>
<feature type="compositionally biased region" description="Basic and acidic residues" evidence="9">
    <location>
        <begin position="1012"/>
        <end position="1027"/>
    </location>
</feature>
<dbReference type="CDD" id="cd03244">
    <property type="entry name" value="ABCC_MRP_domain2"/>
    <property type="match status" value="1"/>
</dbReference>
<dbReference type="GO" id="GO:0016887">
    <property type="term" value="F:ATP hydrolysis activity"/>
    <property type="evidence" value="ECO:0007669"/>
    <property type="project" value="InterPro"/>
</dbReference>
<dbReference type="PROSITE" id="PS50893">
    <property type="entry name" value="ABC_TRANSPORTER_2"/>
    <property type="match status" value="2"/>
</dbReference>
<feature type="compositionally biased region" description="Basic and acidic residues" evidence="9">
    <location>
        <begin position="1035"/>
        <end position="1044"/>
    </location>
</feature>
<feature type="transmembrane region" description="Helical" evidence="10">
    <location>
        <begin position="106"/>
        <end position="125"/>
    </location>
</feature>
<dbReference type="CDD" id="cd03250">
    <property type="entry name" value="ABCC_MRP_domain1"/>
    <property type="match status" value="1"/>
</dbReference>
<feature type="transmembrane region" description="Helical" evidence="10">
    <location>
        <begin position="1244"/>
        <end position="1264"/>
    </location>
</feature>
<evidence type="ECO:0000256" key="4">
    <source>
        <dbReference type="ARBA" id="ARBA00022737"/>
    </source>
</evidence>
<evidence type="ECO:0000256" key="3">
    <source>
        <dbReference type="ARBA" id="ARBA00022692"/>
    </source>
</evidence>
<feature type="transmembrane region" description="Helical" evidence="10">
    <location>
        <begin position="73"/>
        <end position="94"/>
    </location>
</feature>
<feature type="transmembrane region" description="Helical" evidence="10">
    <location>
        <begin position="426"/>
        <end position="446"/>
    </location>
</feature>
<dbReference type="SUPFAM" id="SSF90123">
    <property type="entry name" value="ABC transporter transmembrane region"/>
    <property type="match status" value="2"/>
</dbReference>
<evidence type="ECO:0000259" key="11">
    <source>
        <dbReference type="PROSITE" id="PS50893"/>
    </source>
</evidence>
<protein>
    <submittedName>
        <fullName evidence="13">Uncharacterized protein</fullName>
    </submittedName>
</protein>
<feature type="domain" description="ABC transporter" evidence="11">
    <location>
        <begin position="1483"/>
        <end position="1741"/>
    </location>
</feature>
<dbReference type="FunFam" id="3.40.50.300:FF:000997">
    <property type="entry name" value="Multidrug resistance-associated protein 1"/>
    <property type="match status" value="1"/>
</dbReference>
<dbReference type="InterPro" id="IPR017871">
    <property type="entry name" value="ABC_transporter-like_CS"/>
</dbReference>
<feature type="transmembrane region" description="Helical" evidence="10">
    <location>
        <begin position="377"/>
        <end position="406"/>
    </location>
</feature>
<dbReference type="PROSITE" id="PS50929">
    <property type="entry name" value="ABC_TM1F"/>
    <property type="match status" value="2"/>
</dbReference>
<keyword evidence="8 10" id="KW-0472">Membrane</keyword>
<evidence type="ECO:0000256" key="7">
    <source>
        <dbReference type="ARBA" id="ARBA00022989"/>
    </source>
</evidence>
<feature type="compositionally biased region" description="Polar residues" evidence="9">
    <location>
        <begin position="310"/>
        <end position="324"/>
    </location>
</feature>
<dbReference type="Gene3D" id="1.20.1560.10">
    <property type="entry name" value="ABC transporter type 1, transmembrane domain"/>
    <property type="match status" value="2"/>
</dbReference>
<feature type="transmembrane region" description="Helical" evidence="10">
    <location>
        <begin position="137"/>
        <end position="156"/>
    </location>
</feature>
<accession>A0A8S9Z337</accession>
<feature type="domain" description="ABC transmembrane type-1" evidence="12">
    <location>
        <begin position="1106"/>
        <end position="1415"/>
    </location>
</feature>
<evidence type="ECO:0000313" key="14">
    <source>
        <dbReference type="Proteomes" id="UP000822476"/>
    </source>
</evidence>
<dbReference type="CDD" id="cd18595">
    <property type="entry name" value="ABC_6TM_MRP1_2_3_6_D1_like"/>
    <property type="match status" value="1"/>
</dbReference>
<dbReference type="Pfam" id="PF00664">
    <property type="entry name" value="ABC_membrane"/>
    <property type="match status" value="2"/>
</dbReference>
<dbReference type="EMBL" id="JTDE01000967">
    <property type="protein sequence ID" value="KAF7259936.1"/>
    <property type="molecule type" value="Genomic_DNA"/>
</dbReference>
<evidence type="ECO:0000256" key="9">
    <source>
        <dbReference type="SAM" id="MobiDB-lite"/>
    </source>
</evidence>
<dbReference type="InterPro" id="IPR027417">
    <property type="entry name" value="P-loop_NTPase"/>
</dbReference>
<dbReference type="GO" id="GO:0016020">
    <property type="term" value="C:membrane"/>
    <property type="evidence" value="ECO:0007669"/>
    <property type="project" value="UniProtKB-SubCell"/>
</dbReference>
<evidence type="ECO:0000256" key="8">
    <source>
        <dbReference type="ARBA" id="ARBA00023136"/>
    </source>
</evidence>
<evidence type="ECO:0000259" key="12">
    <source>
        <dbReference type="PROSITE" id="PS50929"/>
    </source>
</evidence>
<feature type="transmembrane region" description="Helical" evidence="10">
    <location>
        <begin position="677"/>
        <end position="694"/>
    </location>
</feature>
<evidence type="ECO:0000256" key="1">
    <source>
        <dbReference type="ARBA" id="ARBA00004141"/>
    </source>
</evidence>
<feature type="transmembrane region" description="Helical" evidence="10">
    <location>
        <begin position="1270"/>
        <end position="1290"/>
    </location>
</feature>
<feature type="transmembrane region" description="Helical" evidence="10">
    <location>
        <begin position="1166"/>
        <end position="1186"/>
    </location>
</feature>
<evidence type="ECO:0000256" key="6">
    <source>
        <dbReference type="ARBA" id="ARBA00022840"/>
    </source>
</evidence>
<feature type="domain" description="ABC transporter" evidence="11">
    <location>
        <begin position="721"/>
        <end position="961"/>
    </location>
</feature>
<feature type="region of interest" description="Disordered" evidence="9">
    <location>
        <begin position="1012"/>
        <end position="1047"/>
    </location>
</feature>